<dbReference type="InterPro" id="IPR003661">
    <property type="entry name" value="HisK_dim/P_dom"/>
</dbReference>
<keyword evidence="13" id="KW-0067">ATP-binding</keyword>
<evidence type="ECO:0000256" key="8">
    <source>
        <dbReference type="ARBA" id="ARBA00022679"/>
    </source>
</evidence>
<evidence type="ECO:0000256" key="14">
    <source>
        <dbReference type="ARBA" id="ARBA00022842"/>
    </source>
</evidence>
<dbReference type="EMBL" id="JBHLTC010000035">
    <property type="protein sequence ID" value="MFC0627552.1"/>
    <property type="molecule type" value="Genomic_DNA"/>
</dbReference>
<evidence type="ECO:0000313" key="28">
    <source>
        <dbReference type="Proteomes" id="UP001589890"/>
    </source>
</evidence>
<keyword evidence="17" id="KW-0902">Two-component regulatory system</keyword>
<dbReference type="PROSITE" id="PS50109">
    <property type="entry name" value="HIS_KIN"/>
    <property type="match status" value="1"/>
</dbReference>
<comment type="cofactor">
    <cofactor evidence="3">
        <name>Mg(2+)</name>
        <dbReference type="ChEBI" id="CHEBI:18420"/>
    </cofactor>
</comment>
<evidence type="ECO:0000256" key="21">
    <source>
        <dbReference type="ARBA" id="ARBA00040454"/>
    </source>
</evidence>
<evidence type="ECO:0000256" key="11">
    <source>
        <dbReference type="ARBA" id="ARBA00022777"/>
    </source>
</evidence>
<dbReference type="SUPFAM" id="SSF55874">
    <property type="entry name" value="ATPase domain of HSP90 chaperone/DNA topoisomerase II/histidine kinase"/>
    <property type="match status" value="1"/>
</dbReference>
<evidence type="ECO:0000256" key="7">
    <source>
        <dbReference type="ARBA" id="ARBA00022553"/>
    </source>
</evidence>
<evidence type="ECO:0000256" key="6">
    <source>
        <dbReference type="ARBA" id="ARBA00022475"/>
    </source>
</evidence>
<keyword evidence="14" id="KW-0460">Magnesium</keyword>
<accession>A0ABV6QSE8</accession>
<dbReference type="SMART" id="SM00388">
    <property type="entry name" value="HisKA"/>
    <property type="match status" value="1"/>
</dbReference>
<dbReference type="Gene3D" id="1.10.287.130">
    <property type="match status" value="1"/>
</dbReference>
<keyword evidence="28" id="KW-1185">Reference proteome</keyword>
<dbReference type="Pfam" id="PF00512">
    <property type="entry name" value="HisKA"/>
    <property type="match status" value="1"/>
</dbReference>
<organism evidence="27 28">
    <name type="scientific">Kribbella deserti</name>
    <dbReference type="NCBI Taxonomy" id="1926257"/>
    <lineage>
        <taxon>Bacteria</taxon>
        <taxon>Bacillati</taxon>
        <taxon>Actinomycetota</taxon>
        <taxon>Actinomycetes</taxon>
        <taxon>Propionibacteriales</taxon>
        <taxon>Kribbellaceae</taxon>
        <taxon>Kribbella</taxon>
    </lineage>
</organism>
<protein>
    <recommendedName>
        <fullName evidence="21">Signal transduction histidine-protein kinase/phosphatase MprB</fullName>
        <ecNumber evidence="5">2.7.13.3</ecNumber>
    </recommendedName>
    <alternativeName>
        <fullName evidence="22">Mycobacterial persistence regulator B</fullName>
    </alternativeName>
</protein>
<evidence type="ECO:0000256" key="13">
    <source>
        <dbReference type="ARBA" id="ARBA00022840"/>
    </source>
</evidence>
<evidence type="ECO:0000256" key="16">
    <source>
        <dbReference type="ARBA" id="ARBA00022989"/>
    </source>
</evidence>
<dbReference type="EC" id="2.7.13.3" evidence="5"/>
<evidence type="ECO:0000259" key="25">
    <source>
        <dbReference type="PROSITE" id="PS50109"/>
    </source>
</evidence>
<evidence type="ECO:0000256" key="18">
    <source>
        <dbReference type="ARBA" id="ARBA00023016"/>
    </source>
</evidence>
<evidence type="ECO:0000256" key="22">
    <source>
        <dbReference type="ARBA" id="ARBA00041776"/>
    </source>
</evidence>
<keyword evidence="9 24" id="KW-0812">Transmembrane</keyword>
<sequence length="427" mass="44584">MRRQILVLVAATTTLVLVAFLVPLALVIRQVAADRAISAARQQIEPLVAITGTATPGQLETMTLAIDADSPERPVSIYLPDGTILGSQVPPTERVTLAQQPRSFSYKTDNGIELYVGVAVGAPQATVIRVFVPTSGLTAGVRQVWLILAGLGLVLLAVAILVADRLATSLLRPVRRLADTASRLEAGDLTARAEVTGPRELREVGGALDRLAARINELLVAERERVADISHRLRTPLTALRLEAGSLRDPEERAGLGATAEELRRVVDDVIAAARLPMREAVSVECEAVAAVRARAEFWKVLADDQDRELTIDLPAGPIPVRLAKAELDSAVDALLGNVFAHTPDGAPIAISVTPEPGSGCRLVVGDGGPGLPDADLVARGESGAGSTGLGLDIARRAAESSGGHLTPGRSPLGGAQLTLTLGPPLS</sequence>
<dbReference type="InterPro" id="IPR004358">
    <property type="entry name" value="Sig_transdc_His_kin-like_C"/>
</dbReference>
<evidence type="ECO:0000256" key="20">
    <source>
        <dbReference type="ARBA" id="ARBA00023211"/>
    </source>
</evidence>
<comment type="cofactor">
    <cofactor evidence="2">
        <name>Mn(2+)</name>
        <dbReference type="ChEBI" id="CHEBI:29035"/>
    </cofactor>
</comment>
<feature type="domain" description="HAMP" evidence="26">
    <location>
        <begin position="168"/>
        <end position="220"/>
    </location>
</feature>
<dbReference type="InterPro" id="IPR005467">
    <property type="entry name" value="His_kinase_dom"/>
</dbReference>
<evidence type="ECO:0000256" key="12">
    <source>
        <dbReference type="ARBA" id="ARBA00022801"/>
    </source>
</evidence>
<comment type="caution">
    <text evidence="27">The sequence shown here is derived from an EMBL/GenBank/DDBJ whole genome shotgun (WGS) entry which is preliminary data.</text>
</comment>
<dbReference type="PROSITE" id="PS50885">
    <property type="entry name" value="HAMP"/>
    <property type="match status" value="1"/>
</dbReference>
<keyword evidence="11" id="KW-0418">Kinase</keyword>
<evidence type="ECO:0000256" key="1">
    <source>
        <dbReference type="ARBA" id="ARBA00000085"/>
    </source>
</evidence>
<evidence type="ECO:0000256" key="3">
    <source>
        <dbReference type="ARBA" id="ARBA00001946"/>
    </source>
</evidence>
<evidence type="ECO:0000256" key="2">
    <source>
        <dbReference type="ARBA" id="ARBA00001936"/>
    </source>
</evidence>
<name>A0ABV6QSE8_9ACTN</name>
<evidence type="ECO:0000256" key="19">
    <source>
        <dbReference type="ARBA" id="ARBA00023026"/>
    </source>
</evidence>
<feature type="region of interest" description="Disordered" evidence="23">
    <location>
        <begin position="399"/>
        <end position="427"/>
    </location>
</feature>
<keyword evidence="10" id="KW-0547">Nucleotide-binding</keyword>
<keyword evidence="18" id="KW-0346">Stress response</keyword>
<reference evidence="27 28" key="1">
    <citation type="submission" date="2024-09" db="EMBL/GenBank/DDBJ databases">
        <authorList>
            <person name="Sun Q."/>
            <person name="Mori K."/>
        </authorList>
    </citation>
    <scope>NUCLEOTIDE SEQUENCE [LARGE SCALE GENOMIC DNA]</scope>
    <source>
        <strain evidence="27 28">CGMCC 1.15906</strain>
    </source>
</reference>
<dbReference type="InterPro" id="IPR036890">
    <property type="entry name" value="HATPase_C_sf"/>
</dbReference>
<keyword evidence="8" id="KW-0808">Transferase</keyword>
<keyword evidence="20" id="KW-0464">Manganese</keyword>
<dbReference type="RefSeq" id="WP_380052465.1">
    <property type="nucleotide sequence ID" value="NZ_JBHLTC010000035.1"/>
</dbReference>
<dbReference type="PRINTS" id="PR00344">
    <property type="entry name" value="BCTRLSENSOR"/>
</dbReference>
<keyword evidence="19" id="KW-0843">Virulence</keyword>
<dbReference type="InterPro" id="IPR003594">
    <property type="entry name" value="HATPase_dom"/>
</dbReference>
<dbReference type="PANTHER" id="PTHR44936:SF9">
    <property type="entry name" value="SENSOR PROTEIN CREC"/>
    <property type="match status" value="1"/>
</dbReference>
<dbReference type="InterPro" id="IPR050980">
    <property type="entry name" value="2C_sensor_his_kinase"/>
</dbReference>
<evidence type="ECO:0000256" key="10">
    <source>
        <dbReference type="ARBA" id="ARBA00022741"/>
    </source>
</evidence>
<feature type="transmembrane region" description="Helical" evidence="24">
    <location>
        <begin position="6"/>
        <end position="28"/>
    </location>
</feature>
<evidence type="ECO:0000259" key="26">
    <source>
        <dbReference type="PROSITE" id="PS50885"/>
    </source>
</evidence>
<evidence type="ECO:0000256" key="17">
    <source>
        <dbReference type="ARBA" id="ARBA00023012"/>
    </source>
</evidence>
<evidence type="ECO:0000256" key="9">
    <source>
        <dbReference type="ARBA" id="ARBA00022692"/>
    </source>
</evidence>
<evidence type="ECO:0000256" key="24">
    <source>
        <dbReference type="SAM" id="Phobius"/>
    </source>
</evidence>
<dbReference type="PANTHER" id="PTHR44936">
    <property type="entry name" value="SENSOR PROTEIN CREC"/>
    <property type="match status" value="1"/>
</dbReference>
<evidence type="ECO:0000256" key="15">
    <source>
        <dbReference type="ARBA" id="ARBA00022912"/>
    </source>
</evidence>
<proteinExistence type="predicted"/>
<keyword evidence="7" id="KW-0597">Phosphoprotein</keyword>
<dbReference type="CDD" id="cd00082">
    <property type="entry name" value="HisKA"/>
    <property type="match status" value="1"/>
</dbReference>
<keyword evidence="15" id="KW-0904">Protein phosphatase</keyword>
<feature type="transmembrane region" description="Helical" evidence="24">
    <location>
        <begin position="144"/>
        <end position="167"/>
    </location>
</feature>
<dbReference type="CDD" id="cd06225">
    <property type="entry name" value="HAMP"/>
    <property type="match status" value="1"/>
</dbReference>
<dbReference type="Pfam" id="PF02518">
    <property type="entry name" value="HATPase_c"/>
    <property type="match status" value="1"/>
</dbReference>
<comment type="subcellular location">
    <subcellularLocation>
        <location evidence="4">Cell membrane</location>
        <topology evidence="4">Multi-pass membrane protein</topology>
    </subcellularLocation>
</comment>
<dbReference type="SMART" id="SM00387">
    <property type="entry name" value="HATPase_c"/>
    <property type="match status" value="1"/>
</dbReference>
<keyword evidence="16 24" id="KW-1133">Transmembrane helix</keyword>
<dbReference type="SUPFAM" id="SSF158472">
    <property type="entry name" value="HAMP domain-like"/>
    <property type="match status" value="1"/>
</dbReference>
<evidence type="ECO:0000256" key="23">
    <source>
        <dbReference type="SAM" id="MobiDB-lite"/>
    </source>
</evidence>
<dbReference type="Gene3D" id="3.30.565.10">
    <property type="entry name" value="Histidine kinase-like ATPase, C-terminal domain"/>
    <property type="match status" value="1"/>
</dbReference>
<gene>
    <name evidence="27" type="ORF">ACFFGN_26000</name>
</gene>
<evidence type="ECO:0000256" key="4">
    <source>
        <dbReference type="ARBA" id="ARBA00004651"/>
    </source>
</evidence>
<comment type="catalytic activity">
    <reaction evidence="1">
        <text>ATP + protein L-histidine = ADP + protein N-phospho-L-histidine.</text>
        <dbReference type="EC" id="2.7.13.3"/>
    </reaction>
</comment>
<keyword evidence="24" id="KW-0472">Membrane</keyword>
<dbReference type="SMART" id="SM00304">
    <property type="entry name" value="HAMP"/>
    <property type="match status" value="1"/>
</dbReference>
<evidence type="ECO:0000313" key="27">
    <source>
        <dbReference type="EMBL" id="MFC0627552.1"/>
    </source>
</evidence>
<dbReference type="Proteomes" id="UP001589890">
    <property type="component" value="Unassembled WGS sequence"/>
</dbReference>
<dbReference type="Gene3D" id="1.10.8.500">
    <property type="entry name" value="HAMP domain in histidine kinase"/>
    <property type="match status" value="1"/>
</dbReference>
<keyword evidence="6" id="KW-1003">Cell membrane</keyword>
<evidence type="ECO:0000256" key="5">
    <source>
        <dbReference type="ARBA" id="ARBA00012438"/>
    </source>
</evidence>
<dbReference type="InterPro" id="IPR036097">
    <property type="entry name" value="HisK_dim/P_sf"/>
</dbReference>
<feature type="domain" description="Histidine kinase" evidence="25">
    <location>
        <begin position="228"/>
        <end position="426"/>
    </location>
</feature>
<dbReference type="Pfam" id="PF00672">
    <property type="entry name" value="HAMP"/>
    <property type="match status" value="1"/>
</dbReference>
<dbReference type="SUPFAM" id="SSF47384">
    <property type="entry name" value="Homodimeric domain of signal transducing histidine kinase"/>
    <property type="match status" value="1"/>
</dbReference>
<dbReference type="InterPro" id="IPR003660">
    <property type="entry name" value="HAMP_dom"/>
</dbReference>
<keyword evidence="12" id="KW-0378">Hydrolase</keyword>